<evidence type="ECO:0000256" key="2">
    <source>
        <dbReference type="SAM" id="Phobius"/>
    </source>
</evidence>
<keyword evidence="2" id="KW-0472">Membrane</keyword>
<feature type="transmembrane region" description="Helical" evidence="2">
    <location>
        <begin position="230"/>
        <end position="250"/>
    </location>
</feature>
<evidence type="ECO:0000313" key="3">
    <source>
        <dbReference type="EMBL" id="CAK9158753.1"/>
    </source>
</evidence>
<dbReference type="PANTHER" id="PTHR31170">
    <property type="entry name" value="BNAC04G53230D PROTEIN"/>
    <property type="match status" value="1"/>
</dbReference>
<gene>
    <name evidence="3" type="ORF">ILEXP_LOCUS27416</name>
</gene>
<keyword evidence="2" id="KW-1133">Transmembrane helix</keyword>
<dbReference type="Proteomes" id="UP001642360">
    <property type="component" value="Unassembled WGS sequence"/>
</dbReference>
<organism evidence="3 4">
    <name type="scientific">Ilex paraguariensis</name>
    <name type="common">yerba mate</name>
    <dbReference type="NCBI Taxonomy" id="185542"/>
    <lineage>
        <taxon>Eukaryota</taxon>
        <taxon>Viridiplantae</taxon>
        <taxon>Streptophyta</taxon>
        <taxon>Embryophyta</taxon>
        <taxon>Tracheophyta</taxon>
        <taxon>Spermatophyta</taxon>
        <taxon>Magnoliopsida</taxon>
        <taxon>eudicotyledons</taxon>
        <taxon>Gunneridae</taxon>
        <taxon>Pentapetalae</taxon>
        <taxon>asterids</taxon>
        <taxon>campanulids</taxon>
        <taxon>Aquifoliales</taxon>
        <taxon>Aquifoliaceae</taxon>
        <taxon>Ilex</taxon>
    </lineage>
</organism>
<accession>A0ABC8SPE2</accession>
<name>A0ABC8SPE2_9AQUA</name>
<dbReference type="AlphaFoldDB" id="A0ABC8SPE2"/>
<feature type="region of interest" description="Disordered" evidence="1">
    <location>
        <begin position="30"/>
        <end position="49"/>
    </location>
</feature>
<dbReference type="EMBL" id="CAUOFW020003236">
    <property type="protein sequence ID" value="CAK9158753.1"/>
    <property type="molecule type" value="Genomic_DNA"/>
</dbReference>
<evidence type="ECO:0000313" key="4">
    <source>
        <dbReference type="Proteomes" id="UP001642360"/>
    </source>
</evidence>
<comment type="caution">
    <text evidence="3">The sequence shown here is derived from an EMBL/GenBank/DDBJ whole genome shotgun (WGS) entry which is preliminary data.</text>
</comment>
<reference evidence="3 4" key="1">
    <citation type="submission" date="2024-02" db="EMBL/GenBank/DDBJ databases">
        <authorList>
            <person name="Vignale AGUSTIN F."/>
            <person name="Sosa J E."/>
            <person name="Modenutti C."/>
        </authorList>
    </citation>
    <scope>NUCLEOTIDE SEQUENCE [LARGE SCALE GENOMIC DNA]</scope>
</reference>
<keyword evidence="2" id="KW-0812">Transmembrane</keyword>
<sequence>MEEEHPNLQISKRAHLLDVLYHVFMPEFEEPTEITEAEEERGKEGEGSEYFCFPHDKENIKPENENSSDKPPLVEEISIPSVTKLSEVVGVKFSSTNGGTLNFGFDCKTVTLYLPTISLDVNTEVTLRNLVAYESCNASGPLVLTRYTELMNGIIDTAEDAKLLRERGIIVNRLKNDKDVANMWNGMSRSVKLTKVPFLDKVIQDVNKYYDSRWKVKAGKFIKAYIFRSWQFLSLLAAILLLLLVIFQTFCSVYSCSRIIHVPNLQ</sequence>
<proteinExistence type="predicted"/>
<dbReference type="Pfam" id="PF03140">
    <property type="entry name" value="DUF247"/>
    <property type="match status" value="1"/>
</dbReference>
<dbReference type="PANTHER" id="PTHR31170:SF25">
    <property type="entry name" value="BNAA09G04570D PROTEIN"/>
    <property type="match status" value="1"/>
</dbReference>
<protein>
    <submittedName>
        <fullName evidence="3">Uncharacterized protein</fullName>
    </submittedName>
</protein>
<dbReference type="InterPro" id="IPR004158">
    <property type="entry name" value="DUF247_pln"/>
</dbReference>
<feature type="compositionally biased region" description="Acidic residues" evidence="1">
    <location>
        <begin position="30"/>
        <end position="39"/>
    </location>
</feature>
<keyword evidence="4" id="KW-1185">Reference proteome</keyword>
<evidence type="ECO:0000256" key="1">
    <source>
        <dbReference type="SAM" id="MobiDB-lite"/>
    </source>
</evidence>